<gene>
    <name evidence="8" type="ORF">BDV96DRAFT_522622</name>
</gene>
<keyword evidence="9" id="KW-1185">Reference proteome</keyword>
<evidence type="ECO:0000256" key="7">
    <source>
        <dbReference type="SAM" id="Phobius"/>
    </source>
</evidence>
<comment type="similarity">
    <text evidence="2">Belongs to the cytochrome P450 family.</text>
</comment>
<evidence type="ECO:0000256" key="6">
    <source>
        <dbReference type="PIRSR" id="PIRSR602403-1"/>
    </source>
</evidence>
<sequence>MTVMDTFNQASTPPIILFLAFVVVLFTAYVVLHSYARRMPSNAPPLASGNWPLTGSIEFWTRRWDWYQSARRTATGNFSFHAGKNPVVGLSGDKSRQLFVESKELGFAEGYAVLFGAAPKVKAHDDGVAEGSDLDKHFHKRLTALLKNDQFRKKLPTLISDVQETIEAIRNDPSGITNPFESLYRVIFKMTIRVVGAEEIVESPELLEKTLNYFHMIDASSTATTVMFPKLPSPAILRRTYAGARLYMMVEKIVKQRAESGEKHDDPLQYLLDQGDRTYKIIEFMVGALFAGLLNSGINAAWVMCYMATSPEWTAKCREEVRQVAAKYTKSPNAPLYRQLDDVPLEAWESEFPVVDLCLKDSIRLNLLGTAFRKNTSGRAIPTGNGNEVIPPDAFVTYATADVHHDPSIYPKPERWDPSRYLSEEWQAQSKARPYTWMGWGVARHPCLGMRFAKLEQNLITAYFLAAFDMELQDQNGRKLNEHPLTDFNRFSAHKPDPPIYLKVDPREK</sequence>
<dbReference type="GO" id="GO:0004497">
    <property type="term" value="F:monooxygenase activity"/>
    <property type="evidence" value="ECO:0007669"/>
    <property type="project" value="InterPro"/>
</dbReference>
<dbReference type="InterPro" id="IPR002403">
    <property type="entry name" value="Cyt_P450_E_grp-IV"/>
</dbReference>
<dbReference type="EMBL" id="ML977326">
    <property type="protein sequence ID" value="KAF2114015.1"/>
    <property type="molecule type" value="Genomic_DNA"/>
</dbReference>
<reference evidence="8" key="1">
    <citation type="journal article" date="2020" name="Stud. Mycol.">
        <title>101 Dothideomycetes genomes: a test case for predicting lifestyles and emergence of pathogens.</title>
        <authorList>
            <person name="Haridas S."/>
            <person name="Albert R."/>
            <person name="Binder M."/>
            <person name="Bloem J."/>
            <person name="Labutti K."/>
            <person name="Salamov A."/>
            <person name="Andreopoulos B."/>
            <person name="Baker S."/>
            <person name="Barry K."/>
            <person name="Bills G."/>
            <person name="Bluhm B."/>
            <person name="Cannon C."/>
            <person name="Castanera R."/>
            <person name="Culley D."/>
            <person name="Daum C."/>
            <person name="Ezra D."/>
            <person name="Gonzalez J."/>
            <person name="Henrissat B."/>
            <person name="Kuo A."/>
            <person name="Liang C."/>
            <person name="Lipzen A."/>
            <person name="Lutzoni F."/>
            <person name="Magnuson J."/>
            <person name="Mondo S."/>
            <person name="Nolan M."/>
            <person name="Ohm R."/>
            <person name="Pangilinan J."/>
            <person name="Park H.-J."/>
            <person name="Ramirez L."/>
            <person name="Alfaro M."/>
            <person name="Sun H."/>
            <person name="Tritt A."/>
            <person name="Yoshinaga Y."/>
            <person name="Zwiers L.-H."/>
            <person name="Turgeon B."/>
            <person name="Goodwin S."/>
            <person name="Spatafora J."/>
            <person name="Crous P."/>
            <person name="Grigoriev I."/>
        </authorList>
    </citation>
    <scope>NUCLEOTIDE SEQUENCE</scope>
    <source>
        <strain evidence="8">CBS 627.86</strain>
    </source>
</reference>
<evidence type="ECO:0000256" key="3">
    <source>
        <dbReference type="ARBA" id="ARBA00022617"/>
    </source>
</evidence>
<proteinExistence type="inferred from homology"/>
<dbReference type="GO" id="GO:0020037">
    <property type="term" value="F:heme binding"/>
    <property type="evidence" value="ECO:0007669"/>
    <property type="project" value="InterPro"/>
</dbReference>
<dbReference type="InterPro" id="IPR001128">
    <property type="entry name" value="Cyt_P450"/>
</dbReference>
<evidence type="ECO:0000313" key="9">
    <source>
        <dbReference type="Proteomes" id="UP000799770"/>
    </source>
</evidence>
<dbReference type="GO" id="GO:0016705">
    <property type="term" value="F:oxidoreductase activity, acting on paired donors, with incorporation or reduction of molecular oxygen"/>
    <property type="evidence" value="ECO:0007669"/>
    <property type="project" value="InterPro"/>
</dbReference>
<name>A0A6A5Z3Q0_9PLEO</name>
<keyword evidence="3 6" id="KW-0349">Heme</keyword>
<dbReference type="PRINTS" id="PR00465">
    <property type="entry name" value="EP450IV"/>
</dbReference>
<evidence type="ECO:0000256" key="1">
    <source>
        <dbReference type="ARBA" id="ARBA00001971"/>
    </source>
</evidence>
<dbReference type="SUPFAM" id="SSF48264">
    <property type="entry name" value="Cytochrome P450"/>
    <property type="match status" value="1"/>
</dbReference>
<feature type="transmembrane region" description="Helical" evidence="7">
    <location>
        <begin position="12"/>
        <end position="32"/>
    </location>
</feature>
<evidence type="ECO:0000256" key="2">
    <source>
        <dbReference type="ARBA" id="ARBA00010617"/>
    </source>
</evidence>
<dbReference type="Gene3D" id="1.10.630.10">
    <property type="entry name" value="Cytochrome P450"/>
    <property type="match status" value="1"/>
</dbReference>
<organism evidence="8 9">
    <name type="scientific">Lophiotrema nucula</name>
    <dbReference type="NCBI Taxonomy" id="690887"/>
    <lineage>
        <taxon>Eukaryota</taxon>
        <taxon>Fungi</taxon>
        <taxon>Dikarya</taxon>
        <taxon>Ascomycota</taxon>
        <taxon>Pezizomycotina</taxon>
        <taxon>Dothideomycetes</taxon>
        <taxon>Pleosporomycetidae</taxon>
        <taxon>Pleosporales</taxon>
        <taxon>Lophiotremataceae</taxon>
        <taxon>Lophiotrema</taxon>
    </lineage>
</organism>
<dbReference type="PANTHER" id="PTHR24304:SF2">
    <property type="entry name" value="24-HYDROXYCHOLESTEROL 7-ALPHA-HYDROXYLASE"/>
    <property type="match status" value="1"/>
</dbReference>
<keyword evidence="5 6" id="KW-0408">Iron</keyword>
<dbReference type="InterPro" id="IPR036396">
    <property type="entry name" value="Cyt_P450_sf"/>
</dbReference>
<feature type="binding site" description="axial binding residue" evidence="6">
    <location>
        <position position="447"/>
    </location>
    <ligand>
        <name>heme</name>
        <dbReference type="ChEBI" id="CHEBI:30413"/>
    </ligand>
    <ligandPart>
        <name>Fe</name>
        <dbReference type="ChEBI" id="CHEBI:18248"/>
    </ligandPart>
</feature>
<feature type="transmembrane region" description="Helical" evidence="7">
    <location>
        <begin position="284"/>
        <end position="309"/>
    </location>
</feature>
<dbReference type="PANTHER" id="PTHR24304">
    <property type="entry name" value="CYTOCHROME P450 FAMILY 7"/>
    <property type="match status" value="1"/>
</dbReference>
<dbReference type="Proteomes" id="UP000799770">
    <property type="component" value="Unassembled WGS sequence"/>
</dbReference>
<keyword evidence="7" id="KW-1133">Transmembrane helix</keyword>
<dbReference type="InterPro" id="IPR050529">
    <property type="entry name" value="CYP450_sterol_14alpha_dmase"/>
</dbReference>
<dbReference type="AlphaFoldDB" id="A0A6A5Z3Q0"/>
<protein>
    <submittedName>
        <fullName evidence="8">Cytochrome P450 6A1</fullName>
    </submittedName>
</protein>
<evidence type="ECO:0000313" key="8">
    <source>
        <dbReference type="EMBL" id="KAF2114015.1"/>
    </source>
</evidence>
<keyword evidence="7" id="KW-0472">Membrane</keyword>
<dbReference type="OrthoDB" id="1055148at2759"/>
<accession>A0A6A5Z3Q0</accession>
<keyword evidence="4 6" id="KW-0479">Metal-binding</keyword>
<evidence type="ECO:0000256" key="5">
    <source>
        <dbReference type="ARBA" id="ARBA00023004"/>
    </source>
</evidence>
<evidence type="ECO:0000256" key="4">
    <source>
        <dbReference type="ARBA" id="ARBA00022723"/>
    </source>
</evidence>
<dbReference type="Pfam" id="PF00067">
    <property type="entry name" value="p450"/>
    <property type="match status" value="1"/>
</dbReference>
<dbReference type="GO" id="GO:0005506">
    <property type="term" value="F:iron ion binding"/>
    <property type="evidence" value="ECO:0007669"/>
    <property type="project" value="InterPro"/>
</dbReference>
<comment type="cofactor">
    <cofactor evidence="1 6">
        <name>heme</name>
        <dbReference type="ChEBI" id="CHEBI:30413"/>
    </cofactor>
</comment>
<keyword evidence="7" id="KW-0812">Transmembrane</keyword>